<sequence>MTKTIRFVCRDHEVAADLRVPPNFSDAQKYPAIIIVHPGSSCKEQTAGIYGEKLAKNGFVTLAINASYQGESGGEPRNIEDPASRMEDIRSAIDYLQVQPFVDAEKIGAVGVCAGGGYVINVALTEKRLKAIGTCAAADVGSIYRGPDPAGTIALLENIAKQRTAEVKGAEPMIVPWHKNSDNKLRFVSMANMMAFDALNFVDTLLSQPIQIIIGDKPGAFGSMNLGRKLFELATASKEKDLLVIEGACHYDLYDDPKTTDIASAKLSDFFHKHL</sequence>
<evidence type="ECO:0000256" key="1">
    <source>
        <dbReference type="ARBA" id="ARBA00029464"/>
    </source>
</evidence>
<feature type="domain" description="PET hydrolase/cutinase-like" evidence="2">
    <location>
        <begin position="28"/>
        <end position="137"/>
    </location>
</feature>
<dbReference type="PANTHER" id="PTHR47751:SF1">
    <property type="entry name" value="SUPERFAMILY HYDROLASE, PUTATIVE (AFU_ORTHOLOGUE AFUA_2G16580)-RELATED"/>
    <property type="match status" value="1"/>
</dbReference>
<dbReference type="GO" id="GO:0016787">
    <property type="term" value="F:hydrolase activity"/>
    <property type="evidence" value="ECO:0007669"/>
    <property type="project" value="UniProtKB-KW"/>
</dbReference>
<evidence type="ECO:0000313" key="4">
    <source>
        <dbReference type="Proteomes" id="UP001281761"/>
    </source>
</evidence>
<gene>
    <name evidence="3" type="ORF">BLNAU_8172</name>
</gene>
<protein>
    <submittedName>
        <fullName evidence="3">Alpha/beta hydrolase</fullName>
    </submittedName>
</protein>
<evidence type="ECO:0000259" key="2">
    <source>
        <dbReference type="Pfam" id="PF12740"/>
    </source>
</evidence>
<dbReference type="InterPro" id="IPR051411">
    <property type="entry name" value="Polyketide_trans_af380"/>
</dbReference>
<dbReference type="InterPro" id="IPR041127">
    <property type="entry name" value="PET_hydrolase/cutinase-like"/>
</dbReference>
<comment type="similarity">
    <text evidence="1">Belongs to the polyketide transferase af380 family.</text>
</comment>
<reference evidence="3 4" key="1">
    <citation type="journal article" date="2022" name="bioRxiv">
        <title>Genomics of Preaxostyla Flagellates Illuminates Evolutionary Transitions and the Path Towards Mitochondrial Loss.</title>
        <authorList>
            <person name="Novak L.V.F."/>
            <person name="Treitli S.C."/>
            <person name="Pyrih J."/>
            <person name="Halakuc P."/>
            <person name="Pipaliya S.V."/>
            <person name="Vacek V."/>
            <person name="Brzon O."/>
            <person name="Soukal P."/>
            <person name="Eme L."/>
            <person name="Dacks J.B."/>
            <person name="Karnkowska A."/>
            <person name="Elias M."/>
            <person name="Hampl V."/>
        </authorList>
    </citation>
    <scope>NUCLEOTIDE SEQUENCE [LARGE SCALE GENOMIC DNA]</scope>
    <source>
        <strain evidence="3">NAU3</strain>
        <tissue evidence="3">Gut</tissue>
    </source>
</reference>
<evidence type="ECO:0000313" key="3">
    <source>
        <dbReference type="EMBL" id="KAK2956895.1"/>
    </source>
</evidence>
<dbReference type="SUPFAM" id="SSF53474">
    <property type="entry name" value="alpha/beta-Hydrolases"/>
    <property type="match status" value="1"/>
</dbReference>
<organism evidence="3 4">
    <name type="scientific">Blattamonas nauphoetae</name>
    <dbReference type="NCBI Taxonomy" id="2049346"/>
    <lineage>
        <taxon>Eukaryota</taxon>
        <taxon>Metamonada</taxon>
        <taxon>Preaxostyla</taxon>
        <taxon>Oxymonadida</taxon>
        <taxon>Blattamonas</taxon>
    </lineage>
</organism>
<name>A0ABQ9XZJ0_9EUKA</name>
<accession>A0ABQ9XZJ0</accession>
<dbReference type="InterPro" id="IPR029058">
    <property type="entry name" value="AB_hydrolase_fold"/>
</dbReference>
<dbReference type="EMBL" id="JARBJD010000051">
    <property type="protein sequence ID" value="KAK2956895.1"/>
    <property type="molecule type" value="Genomic_DNA"/>
</dbReference>
<comment type="caution">
    <text evidence="3">The sequence shown here is derived from an EMBL/GenBank/DDBJ whole genome shotgun (WGS) entry which is preliminary data.</text>
</comment>
<dbReference type="Proteomes" id="UP001281761">
    <property type="component" value="Unassembled WGS sequence"/>
</dbReference>
<dbReference type="Gene3D" id="3.40.50.1820">
    <property type="entry name" value="alpha/beta hydrolase"/>
    <property type="match status" value="1"/>
</dbReference>
<keyword evidence="3" id="KW-0378">Hydrolase</keyword>
<keyword evidence="4" id="KW-1185">Reference proteome</keyword>
<proteinExistence type="inferred from homology"/>
<dbReference type="Pfam" id="PF12740">
    <property type="entry name" value="PETase"/>
    <property type="match status" value="1"/>
</dbReference>
<dbReference type="PANTHER" id="PTHR47751">
    <property type="entry name" value="SUPERFAMILY HYDROLASE, PUTATIVE (AFU_ORTHOLOGUE AFUA_2G16580)-RELATED"/>
    <property type="match status" value="1"/>
</dbReference>